<evidence type="ECO:0000256" key="4">
    <source>
        <dbReference type="PIRSR" id="PIRSR001365-2"/>
    </source>
</evidence>
<feature type="binding site" evidence="4">
    <location>
        <position position="205"/>
    </location>
    <ligand>
        <name>pyruvate</name>
        <dbReference type="ChEBI" id="CHEBI:15361"/>
    </ligand>
</feature>
<dbReference type="PANTHER" id="PTHR12128">
    <property type="entry name" value="DIHYDRODIPICOLINATE SYNTHASE"/>
    <property type="match status" value="1"/>
</dbReference>
<evidence type="ECO:0000256" key="2">
    <source>
        <dbReference type="ARBA" id="ARBA00023239"/>
    </source>
</evidence>
<dbReference type="GO" id="GO:0008840">
    <property type="term" value="F:4-hydroxy-tetrahydrodipicolinate synthase activity"/>
    <property type="evidence" value="ECO:0007669"/>
    <property type="project" value="TreeGrafter"/>
</dbReference>
<dbReference type="Gene3D" id="3.20.20.70">
    <property type="entry name" value="Aldolase class I"/>
    <property type="match status" value="1"/>
</dbReference>
<accession>A0A1H3UNX7</accession>
<comment type="similarity">
    <text evidence="1 3">Belongs to the DapA family.</text>
</comment>
<proteinExistence type="inferred from homology"/>
<evidence type="ECO:0000313" key="6">
    <source>
        <dbReference type="Proteomes" id="UP000199632"/>
    </source>
</evidence>
<dbReference type="RefSeq" id="WP_090803300.1">
    <property type="nucleotide sequence ID" value="NZ_BOND01000029.1"/>
</dbReference>
<name>A0A1H3UNX7_9ACTN</name>
<dbReference type="STRING" id="137265.SAMN05421684_7668"/>
<evidence type="ECO:0000256" key="1">
    <source>
        <dbReference type="ARBA" id="ARBA00007592"/>
    </source>
</evidence>
<gene>
    <name evidence="5" type="ORF">SAMN05421684_7668</name>
</gene>
<dbReference type="AlphaFoldDB" id="A0A1H3UNX7"/>
<protein>
    <submittedName>
        <fullName evidence="5">4-hydroxy-tetrahydrodipicolinate synthase</fullName>
    </submittedName>
</protein>
<dbReference type="InterPro" id="IPR002220">
    <property type="entry name" value="DapA-like"/>
</dbReference>
<evidence type="ECO:0000256" key="3">
    <source>
        <dbReference type="PIRNR" id="PIRNR001365"/>
    </source>
</evidence>
<dbReference type="Pfam" id="PF00701">
    <property type="entry name" value="DHDPS"/>
    <property type="match status" value="1"/>
</dbReference>
<dbReference type="PRINTS" id="PR00146">
    <property type="entry name" value="DHPICSNTHASE"/>
</dbReference>
<dbReference type="SMART" id="SM01130">
    <property type="entry name" value="DHDPS"/>
    <property type="match status" value="1"/>
</dbReference>
<dbReference type="SUPFAM" id="SSF51569">
    <property type="entry name" value="Aldolase"/>
    <property type="match status" value="1"/>
</dbReference>
<dbReference type="PANTHER" id="PTHR12128:SF66">
    <property type="entry name" value="4-HYDROXY-2-OXOGLUTARATE ALDOLASE, MITOCHONDRIAL"/>
    <property type="match status" value="1"/>
</dbReference>
<dbReference type="PIRSF" id="PIRSF001365">
    <property type="entry name" value="DHDPS"/>
    <property type="match status" value="1"/>
</dbReference>
<dbReference type="OrthoDB" id="9778880at2"/>
<organism evidence="5 6">
    <name type="scientific">Asanoa ishikariensis</name>
    <dbReference type="NCBI Taxonomy" id="137265"/>
    <lineage>
        <taxon>Bacteria</taxon>
        <taxon>Bacillati</taxon>
        <taxon>Actinomycetota</taxon>
        <taxon>Actinomycetes</taxon>
        <taxon>Micromonosporales</taxon>
        <taxon>Micromonosporaceae</taxon>
        <taxon>Asanoa</taxon>
    </lineage>
</organism>
<keyword evidence="6" id="KW-1185">Reference proteome</keyword>
<dbReference type="GO" id="GO:0005829">
    <property type="term" value="C:cytosol"/>
    <property type="evidence" value="ECO:0007669"/>
    <property type="project" value="TreeGrafter"/>
</dbReference>
<dbReference type="CDD" id="cd00408">
    <property type="entry name" value="DHDPS-like"/>
    <property type="match status" value="1"/>
</dbReference>
<evidence type="ECO:0000313" key="5">
    <source>
        <dbReference type="EMBL" id="SDZ64108.1"/>
    </source>
</evidence>
<dbReference type="EMBL" id="FNQB01000005">
    <property type="protein sequence ID" value="SDZ64108.1"/>
    <property type="molecule type" value="Genomic_DNA"/>
</dbReference>
<keyword evidence="2 3" id="KW-0456">Lyase</keyword>
<sequence>MTDLTGTWYISPTPFTGDGAVDPDSLRRIVDAASSWGADGITILGVMGEVADLTSAERETVLSTVATAAAGRIPFAVGCSAPAAAVVRANVARAVDAGASAVMVAAPTLLRDTDQIAAFYTAAVGTSPIPVIVQDEPAATGVTMPVSALLAALDAAHSTVVKLEDPPTPPKIGRLLAQRPGLTVFGGLGGVSAYSELRRGAAGTMTGFAYPEILKAIRLAFEAGDTARAAALNDRFLPYLVFEGQVRVGLGIRKEVLRRRGVLATARTRALNPLPDPATLAELDDVLARVGLTPGIEPLELQ</sequence>
<dbReference type="InterPro" id="IPR013785">
    <property type="entry name" value="Aldolase_TIM"/>
</dbReference>
<reference evidence="6" key="1">
    <citation type="submission" date="2016-10" db="EMBL/GenBank/DDBJ databases">
        <authorList>
            <person name="Varghese N."/>
            <person name="Submissions S."/>
        </authorList>
    </citation>
    <scope>NUCLEOTIDE SEQUENCE [LARGE SCALE GENOMIC DNA]</scope>
    <source>
        <strain evidence="6">DSM 44718</strain>
    </source>
</reference>
<dbReference type="Proteomes" id="UP000199632">
    <property type="component" value="Unassembled WGS sequence"/>
</dbReference>